<accession>A0AA35WH50</accession>
<comment type="caution">
    <text evidence="1">The sequence shown here is derived from an EMBL/GenBank/DDBJ whole genome shotgun (WGS) entry which is preliminary data.</text>
</comment>
<proteinExistence type="predicted"/>
<reference evidence="1" key="1">
    <citation type="submission" date="2023-03" db="EMBL/GenBank/DDBJ databases">
        <authorList>
            <person name="Steffen K."/>
            <person name="Cardenas P."/>
        </authorList>
    </citation>
    <scope>NUCLEOTIDE SEQUENCE</scope>
</reference>
<gene>
    <name evidence="1" type="ORF">GBAR_LOCUS12596</name>
</gene>
<protein>
    <submittedName>
        <fullName evidence="1">Uncharacterized protein</fullName>
    </submittedName>
</protein>
<evidence type="ECO:0000313" key="1">
    <source>
        <dbReference type="EMBL" id="CAI8021173.1"/>
    </source>
</evidence>
<sequence>MPGQVSSTLS</sequence>
<dbReference type="Proteomes" id="UP001174909">
    <property type="component" value="Unassembled WGS sequence"/>
</dbReference>
<keyword evidence="2" id="KW-1185">Reference proteome</keyword>
<dbReference type="EMBL" id="CASHTH010001874">
    <property type="protein sequence ID" value="CAI8021173.1"/>
    <property type="molecule type" value="Genomic_DNA"/>
</dbReference>
<evidence type="ECO:0000313" key="2">
    <source>
        <dbReference type="Proteomes" id="UP001174909"/>
    </source>
</evidence>
<name>A0AA35WH50_GEOBA</name>
<organism evidence="1 2">
    <name type="scientific">Geodia barretti</name>
    <name type="common">Barrett's horny sponge</name>
    <dbReference type="NCBI Taxonomy" id="519541"/>
    <lineage>
        <taxon>Eukaryota</taxon>
        <taxon>Metazoa</taxon>
        <taxon>Porifera</taxon>
        <taxon>Demospongiae</taxon>
        <taxon>Heteroscleromorpha</taxon>
        <taxon>Tetractinellida</taxon>
        <taxon>Astrophorina</taxon>
        <taxon>Geodiidae</taxon>
        <taxon>Geodia</taxon>
    </lineage>
</organism>